<evidence type="ECO:0000256" key="1">
    <source>
        <dbReference type="SAM" id="Phobius"/>
    </source>
</evidence>
<protein>
    <submittedName>
        <fullName evidence="2 4">Uncharacterized protein</fullName>
    </submittedName>
</protein>
<name>A0A090L3F9_STRRB</name>
<evidence type="ECO:0000313" key="5">
    <source>
        <dbReference type="WormBase" id="SRAE_1000247700"/>
    </source>
</evidence>
<dbReference type="OMA" id="TDETIRY"/>
<proteinExistence type="predicted"/>
<feature type="transmembrane region" description="Helical" evidence="1">
    <location>
        <begin position="150"/>
        <end position="171"/>
    </location>
</feature>
<dbReference type="AlphaFoldDB" id="A0A090L3F9"/>
<dbReference type="GeneID" id="36376587"/>
<evidence type="ECO:0000313" key="3">
    <source>
        <dbReference type="Proteomes" id="UP000035682"/>
    </source>
</evidence>
<reference evidence="4" key="2">
    <citation type="submission" date="2020-12" db="UniProtKB">
        <authorList>
            <consortium name="WormBaseParasite"/>
        </authorList>
    </citation>
    <scope>IDENTIFICATION</scope>
</reference>
<reference evidence="2 3" key="1">
    <citation type="submission" date="2014-09" db="EMBL/GenBank/DDBJ databases">
        <authorList>
            <person name="Martin A.A."/>
        </authorList>
    </citation>
    <scope>NUCLEOTIDE SEQUENCE</scope>
    <source>
        <strain evidence="3">ED321</strain>
        <strain evidence="2">ED321 Heterogonic</strain>
    </source>
</reference>
<accession>A0A090L3F9</accession>
<keyword evidence="1" id="KW-0472">Membrane</keyword>
<dbReference type="WormBase" id="SRAE_1000247700">
    <property type="protein sequence ID" value="SRP08180"/>
    <property type="gene ID" value="WBGene00259092"/>
</dbReference>
<dbReference type="WBParaSite" id="SRAE_1000247700.1">
    <property type="protein sequence ID" value="SRAE_1000247700.1"/>
    <property type="gene ID" value="WBGene00259092"/>
</dbReference>
<dbReference type="CTD" id="36376587"/>
<keyword evidence="1" id="KW-0812">Transmembrane</keyword>
<dbReference type="EMBL" id="LN609528">
    <property type="protein sequence ID" value="CEF64222.1"/>
    <property type="molecule type" value="Genomic_DNA"/>
</dbReference>
<dbReference type="RefSeq" id="XP_024503423.1">
    <property type="nucleotide sequence ID" value="XM_024649557.1"/>
</dbReference>
<evidence type="ECO:0000313" key="4">
    <source>
        <dbReference type="WBParaSite" id="SRAE_1000247700.1"/>
    </source>
</evidence>
<organism evidence="2">
    <name type="scientific">Strongyloides ratti</name>
    <name type="common">Parasitic roundworm</name>
    <dbReference type="NCBI Taxonomy" id="34506"/>
    <lineage>
        <taxon>Eukaryota</taxon>
        <taxon>Metazoa</taxon>
        <taxon>Ecdysozoa</taxon>
        <taxon>Nematoda</taxon>
        <taxon>Chromadorea</taxon>
        <taxon>Rhabditida</taxon>
        <taxon>Tylenchina</taxon>
        <taxon>Panagrolaimomorpha</taxon>
        <taxon>Strongyloidoidea</taxon>
        <taxon>Strongyloididae</taxon>
        <taxon>Strongyloides</taxon>
    </lineage>
</organism>
<feature type="transmembrane region" description="Helical" evidence="1">
    <location>
        <begin position="76"/>
        <end position="99"/>
    </location>
</feature>
<feature type="transmembrane region" description="Helical" evidence="1">
    <location>
        <begin position="50"/>
        <end position="70"/>
    </location>
</feature>
<keyword evidence="3" id="KW-1185">Reference proteome</keyword>
<sequence>MFFCFKNQKSIEKKPFATVRVSTSSSNTDADIIEEQIRNIRMVFFKHVDILMLLKFIAIIIIFCESLGVYLANEEFVMYTFIVFSVFSLLLLCAIITAIQEENQKYIFTIMIWFYFKILLMISFLGIVVLSVFPNDLIPYVHQFFTRDSTYIIIISMIVIFFIIIQILLTIKVYKYFGLRDELYTIPSVKVHHIRPELAHVLMKNKY</sequence>
<evidence type="ECO:0000313" key="2">
    <source>
        <dbReference type="EMBL" id="CEF64222.1"/>
    </source>
</evidence>
<keyword evidence="1" id="KW-1133">Transmembrane helix</keyword>
<feature type="transmembrane region" description="Helical" evidence="1">
    <location>
        <begin position="106"/>
        <end position="130"/>
    </location>
</feature>
<dbReference type="Proteomes" id="UP000035682">
    <property type="component" value="Unplaced"/>
</dbReference>
<gene>
    <name evidence="2 4 5" type="ORF">SRAE_1000247700</name>
</gene>